<dbReference type="SUPFAM" id="SSF52540">
    <property type="entry name" value="P-loop containing nucleoside triphosphate hydrolases"/>
    <property type="match status" value="1"/>
</dbReference>
<dbReference type="InterPro" id="IPR003448">
    <property type="entry name" value="Mopterin_biosynth_MoaE"/>
</dbReference>
<dbReference type="AlphaFoldDB" id="A0A9Q4KRK8"/>
<feature type="domain" description="Molybdopterin-guanine dinucleotide biosynthesis protein B (MobB)" evidence="1">
    <location>
        <begin position="3"/>
        <end position="109"/>
    </location>
</feature>
<dbReference type="RefSeq" id="WP_274924049.1">
    <property type="nucleotide sequence ID" value="NZ_JAKELO010000002.1"/>
</dbReference>
<reference evidence="2" key="1">
    <citation type="submission" date="2022-01" db="EMBL/GenBank/DDBJ databases">
        <title>Draft genome of Methanogenium marinum DSM 15558.</title>
        <authorList>
            <person name="Chen S.-C."/>
            <person name="You Y.-T."/>
        </authorList>
    </citation>
    <scope>NUCLEOTIDE SEQUENCE</scope>
    <source>
        <strain evidence="2">DSM 15558</strain>
    </source>
</reference>
<dbReference type="Gene3D" id="3.90.1170.40">
    <property type="entry name" value="Molybdopterin biosynthesis MoaE subunit"/>
    <property type="match status" value="1"/>
</dbReference>
<evidence type="ECO:0000313" key="3">
    <source>
        <dbReference type="Proteomes" id="UP001143747"/>
    </source>
</evidence>
<dbReference type="SUPFAM" id="SSF54690">
    <property type="entry name" value="Molybdopterin synthase subunit MoaE"/>
    <property type="match status" value="1"/>
</dbReference>
<organism evidence="2 3">
    <name type="scientific">Methanogenium marinum</name>
    <dbReference type="NCBI Taxonomy" id="348610"/>
    <lineage>
        <taxon>Archaea</taxon>
        <taxon>Methanobacteriati</taxon>
        <taxon>Methanobacteriota</taxon>
        <taxon>Stenosarchaea group</taxon>
        <taxon>Methanomicrobia</taxon>
        <taxon>Methanomicrobiales</taxon>
        <taxon>Methanomicrobiaceae</taxon>
        <taxon>Methanogenium</taxon>
    </lineage>
</organism>
<dbReference type="GO" id="GO:0006777">
    <property type="term" value="P:Mo-molybdopterin cofactor biosynthetic process"/>
    <property type="evidence" value="ECO:0007669"/>
    <property type="project" value="InterPro"/>
</dbReference>
<dbReference type="Proteomes" id="UP001143747">
    <property type="component" value="Unassembled WGS sequence"/>
</dbReference>
<protein>
    <submittedName>
        <fullName evidence="2">Molybdopterin-guanine dinucleotide biosynthesis protein B</fullName>
    </submittedName>
</protein>
<proteinExistence type="predicted"/>
<sequence>MRIIHVVGRSNSGKTTFIHTLIPLLKKHGKTAVIKHLHSHYFEQPPGKDTTTHYEHGADIVIGTDPEKAIAAIRNGSLYDMLNLLSDQGVAFTIIEGHKAESFQKVVIGDLKIDNCILRNPKPEDVLTHIDEFSEVFTLQGLVEELKRDCMSDDTGCIAAFNGIVRRVTGTEITESLDFSDKKTIHTLSEDIRNDMEQIPGVLGVRFHHQTGIIPAGDDLTYIAVIARHRPEAFAALMHGIDRMKHELHDAGKTLIGEYHGNA</sequence>
<dbReference type="Pfam" id="PF03205">
    <property type="entry name" value="MobB"/>
    <property type="match status" value="1"/>
</dbReference>
<name>A0A9Q4KRK8_9EURY</name>
<dbReference type="GO" id="GO:0005525">
    <property type="term" value="F:GTP binding"/>
    <property type="evidence" value="ECO:0007669"/>
    <property type="project" value="InterPro"/>
</dbReference>
<evidence type="ECO:0000313" key="2">
    <source>
        <dbReference type="EMBL" id="MDE4907397.1"/>
    </source>
</evidence>
<dbReference type="NCBIfam" id="TIGR00176">
    <property type="entry name" value="mobB"/>
    <property type="match status" value="1"/>
</dbReference>
<comment type="caution">
    <text evidence="2">The sequence shown here is derived from an EMBL/GenBank/DDBJ whole genome shotgun (WGS) entry which is preliminary data.</text>
</comment>
<dbReference type="PANTHER" id="PTHR40072">
    <property type="entry name" value="MOLYBDOPTERIN-GUANINE DINUCLEOTIDE BIOSYNTHESIS ADAPTER PROTEIN-RELATED"/>
    <property type="match status" value="1"/>
</dbReference>
<accession>A0A9Q4KRK8</accession>
<dbReference type="InterPro" id="IPR027417">
    <property type="entry name" value="P-loop_NTPase"/>
</dbReference>
<dbReference type="Pfam" id="PF02391">
    <property type="entry name" value="MoaE"/>
    <property type="match status" value="1"/>
</dbReference>
<gene>
    <name evidence="2" type="primary">mobB</name>
    <name evidence="2" type="ORF">L0665_02020</name>
</gene>
<dbReference type="InterPro" id="IPR052539">
    <property type="entry name" value="MGD_biosynthesis_adapter"/>
</dbReference>
<evidence type="ECO:0000259" key="1">
    <source>
        <dbReference type="Pfam" id="PF03205"/>
    </source>
</evidence>
<dbReference type="EMBL" id="JAKELO010000002">
    <property type="protein sequence ID" value="MDE4907397.1"/>
    <property type="molecule type" value="Genomic_DNA"/>
</dbReference>
<dbReference type="InterPro" id="IPR004435">
    <property type="entry name" value="MobB_dom"/>
</dbReference>
<dbReference type="Gene3D" id="3.40.50.300">
    <property type="entry name" value="P-loop containing nucleotide triphosphate hydrolases"/>
    <property type="match status" value="1"/>
</dbReference>
<dbReference type="PANTHER" id="PTHR40072:SF1">
    <property type="entry name" value="MOLYBDOPTERIN-GUANINE DINUCLEOTIDE BIOSYNTHESIS ADAPTER PROTEIN"/>
    <property type="match status" value="1"/>
</dbReference>
<keyword evidence="3" id="KW-1185">Reference proteome</keyword>
<dbReference type="InterPro" id="IPR036563">
    <property type="entry name" value="MoaE_sf"/>
</dbReference>